<dbReference type="Gene3D" id="3.55.50.30">
    <property type="match status" value="1"/>
</dbReference>
<evidence type="ECO:0000313" key="4">
    <source>
        <dbReference type="EMBL" id="SFD92560.1"/>
    </source>
</evidence>
<dbReference type="EMBL" id="FONA01000004">
    <property type="protein sequence ID" value="SFD92560.1"/>
    <property type="molecule type" value="Genomic_DNA"/>
</dbReference>
<feature type="transmembrane region" description="Helical" evidence="1">
    <location>
        <begin position="98"/>
        <end position="117"/>
    </location>
</feature>
<dbReference type="RefSeq" id="WP_010528165.1">
    <property type="nucleotide sequence ID" value="NZ_AFSL01000073.1"/>
</dbReference>
<reference evidence="4 5" key="1">
    <citation type="submission" date="2016-10" db="EMBL/GenBank/DDBJ databases">
        <authorList>
            <person name="de Groot N.N."/>
        </authorList>
    </citation>
    <scope>NUCLEOTIDE SEQUENCE [LARGE SCALE GENOMIC DNA]</scope>
    <source>
        <strain evidence="4 5">DSM 19012</strain>
    </source>
</reference>
<keyword evidence="5" id="KW-1185">Reference proteome</keyword>
<accession>A0A1I1WHJ2</accession>
<dbReference type="OrthoDB" id="1123467at2"/>
<organism evidence="4 5">
    <name type="scientific">Thermophagus xiamenensis</name>
    <dbReference type="NCBI Taxonomy" id="385682"/>
    <lineage>
        <taxon>Bacteria</taxon>
        <taxon>Pseudomonadati</taxon>
        <taxon>Bacteroidota</taxon>
        <taxon>Bacteroidia</taxon>
        <taxon>Marinilabiliales</taxon>
        <taxon>Marinilabiliaceae</taxon>
        <taxon>Thermophagus</taxon>
    </lineage>
</organism>
<evidence type="ECO:0000256" key="1">
    <source>
        <dbReference type="SAM" id="Phobius"/>
    </source>
</evidence>
<dbReference type="PANTHER" id="PTHR30273">
    <property type="entry name" value="PERIPLASMIC SIGNAL SENSOR AND SIGMA FACTOR ACTIVATOR FECR-RELATED"/>
    <property type="match status" value="1"/>
</dbReference>
<dbReference type="Pfam" id="PF04773">
    <property type="entry name" value="FecR"/>
    <property type="match status" value="1"/>
</dbReference>
<dbReference type="InterPro" id="IPR006860">
    <property type="entry name" value="FecR"/>
</dbReference>
<feature type="domain" description="FecR protein" evidence="2">
    <location>
        <begin position="195"/>
        <end position="288"/>
    </location>
</feature>
<dbReference type="PANTHER" id="PTHR30273:SF2">
    <property type="entry name" value="PROTEIN FECR"/>
    <property type="match status" value="1"/>
</dbReference>
<dbReference type="FunFam" id="2.60.120.1440:FF:000001">
    <property type="entry name" value="Putative anti-sigma factor"/>
    <property type="match status" value="1"/>
</dbReference>
<dbReference type="eggNOG" id="COG3712">
    <property type="taxonomic scope" value="Bacteria"/>
</dbReference>
<keyword evidence="1" id="KW-1133">Transmembrane helix</keyword>
<dbReference type="InParanoid" id="A0A1I1WHJ2"/>
<gene>
    <name evidence="4" type="ORF">SAMN05444380_10436</name>
</gene>
<keyword evidence="1" id="KW-0472">Membrane</keyword>
<keyword evidence="1" id="KW-0812">Transmembrane</keyword>
<dbReference type="AlphaFoldDB" id="A0A1I1WHJ2"/>
<dbReference type="Proteomes" id="UP000181976">
    <property type="component" value="Unassembled WGS sequence"/>
</dbReference>
<dbReference type="GO" id="GO:0016989">
    <property type="term" value="F:sigma factor antagonist activity"/>
    <property type="evidence" value="ECO:0007669"/>
    <property type="project" value="TreeGrafter"/>
</dbReference>
<evidence type="ECO:0000259" key="3">
    <source>
        <dbReference type="Pfam" id="PF16344"/>
    </source>
</evidence>
<dbReference type="InterPro" id="IPR032508">
    <property type="entry name" value="FecR_C"/>
</dbReference>
<feature type="domain" description="Protein FecR C-terminal" evidence="3">
    <location>
        <begin position="337"/>
        <end position="405"/>
    </location>
</feature>
<name>A0A1I1WHJ2_9BACT</name>
<dbReference type="STRING" id="385682.SAMN05444380_10436"/>
<protein>
    <submittedName>
        <fullName evidence="4">FecR family protein</fullName>
    </submittedName>
</protein>
<evidence type="ECO:0000313" key="5">
    <source>
        <dbReference type="Proteomes" id="UP000181976"/>
    </source>
</evidence>
<proteinExistence type="predicted"/>
<evidence type="ECO:0000259" key="2">
    <source>
        <dbReference type="Pfam" id="PF04773"/>
    </source>
</evidence>
<dbReference type="Gene3D" id="2.60.120.1440">
    <property type="match status" value="1"/>
</dbReference>
<sequence length="412" mass="47125">MKLTKFTGLSIDELIEDSSFLSIISELDDTEWEKEVANCSKEDQVVLEEARNLVRLFCAKESVPLMPSSIKRQLWNRIVSDSRKELVFGAVRYGIRQYIKVAAMMLVILSIGVYGYWHLKDKEATYQFSTGEAWIYSDEPVLFLSKGEKIKLDGEKKEIEVLEKENAVRIGGDSIVKNVVPKDENSEYVLMNEVTVPFGRQTKLVLSDGSKVWLNAGSRLAFAQEFRRNNRTVFLEGEGYFEVAKNKNKPFFVKTESVIIRVLGTKFNISAYTTDDKVETALLEGSVKVIPLKSIFNREVTIKPGDRAIYVKSGKKMQVKREDNIEQFISWKDGWYQFSNENIINVLAKLERIYNVKFIYNAEDVSHTFPISGKLSMYNSIDSVLTNLTVVAGIEYKMLNDSIFVYSRNSTE</sequence>
<dbReference type="Pfam" id="PF16344">
    <property type="entry name" value="FecR_C"/>
    <property type="match status" value="1"/>
</dbReference>
<dbReference type="InterPro" id="IPR012373">
    <property type="entry name" value="Ferrdict_sens_TM"/>
</dbReference>